<feature type="domain" description="CCHC-type" evidence="3">
    <location>
        <begin position="215"/>
        <end position="230"/>
    </location>
</feature>
<feature type="compositionally biased region" description="Pro residues" evidence="2">
    <location>
        <begin position="123"/>
        <end position="136"/>
    </location>
</feature>
<evidence type="ECO:0000313" key="5">
    <source>
        <dbReference type="Proteomes" id="UP000054350"/>
    </source>
</evidence>
<dbReference type="EMBL" id="GG745366">
    <property type="protein sequence ID" value="KNE70507.1"/>
    <property type="molecule type" value="Genomic_DNA"/>
</dbReference>
<feature type="compositionally biased region" description="Low complexity" evidence="2">
    <location>
        <begin position="158"/>
        <end position="178"/>
    </location>
</feature>
<feature type="compositionally biased region" description="Low complexity" evidence="2">
    <location>
        <begin position="137"/>
        <end position="147"/>
    </location>
</feature>
<feature type="compositionally biased region" description="Low complexity" evidence="2">
    <location>
        <begin position="107"/>
        <end position="122"/>
    </location>
</feature>
<dbReference type="AlphaFoldDB" id="A0A0L0T6Z5"/>
<dbReference type="STRING" id="578462.A0A0L0T6Z5"/>
<feature type="region of interest" description="Disordered" evidence="2">
    <location>
        <begin position="1"/>
        <end position="212"/>
    </location>
</feature>
<feature type="region of interest" description="Disordered" evidence="2">
    <location>
        <begin position="372"/>
        <end position="405"/>
    </location>
</feature>
<dbReference type="PANTHER" id="PTHR46242:SF1">
    <property type="entry name" value="ZINC FINGER CCHC DOMAIN-CONTAINING PROTEIN 9"/>
    <property type="match status" value="1"/>
</dbReference>
<name>A0A0L0T6Z5_ALLM3</name>
<accession>A0A0L0T6Z5</accession>
<dbReference type="Pfam" id="PF00098">
    <property type="entry name" value="zf-CCHC"/>
    <property type="match status" value="2"/>
</dbReference>
<sequence length="405" mass="41657">MTRATKMGRKTHLEDSTFESKPLMPTKSELQQQKATAAAAAAASSAGAAAAAPSSTSTTNGSIPAPAAPSVPPNATPATNGTPNKPKKNKKAGNAGKRKRADRDDSSASAPAAAATTTDSAPSPAPANPPAPPSDAPAPAASFSASPVPNGTTKASGNDGADPQAATAAAAGNKGSSAQKKRRKPDQDEDPEKAERLKRQRKERRQAKKKKSTICFHCRAPGHSIKECPSLSGSAPTSPRPGADGTITTATPPAGSNKVRCYLCGSYDHTTKTCPDRAKAKMDERGAVIYPYATCFVCSATGHLASQCPKNERGVYPNGGSCKYCGSVWHLWKDCKPTANAEAMTTVGKVVPGQSPDDDDVFVALDRQAKEKQARKRLRDAGAAGEGGTPAASVAGKPKKKVVSF</sequence>
<feature type="region of interest" description="Disordered" evidence="2">
    <location>
        <begin position="227"/>
        <end position="251"/>
    </location>
</feature>
<dbReference type="GO" id="GO:0003676">
    <property type="term" value="F:nucleic acid binding"/>
    <property type="evidence" value="ECO:0007669"/>
    <property type="project" value="InterPro"/>
</dbReference>
<keyword evidence="1" id="KW-0479">Metal-binding</keyword>
<dbReference type="Proteomes" id="UP000054350">
    <property type="component" value="Unassembled WGS sequence"/>
</dbReference>
<feature type="compositionally biased region" description="Basic residues" evidence="2">
    <location>
        <begin position="1"/>
        <end position="10"/>
    </location>
</feature>
<feature type="domain" description="CCHC-type" evidence="3">
    <location>
        <begin position="295"/>
        <end position="310"/>
    </location>
</feature>
<dbReference type="InterPro" id="IPR042246">
    <property type="entry name" value="ZCCHC9"/>
</dbReference>
<dbReference type="GO" id="GO:0005730">
    <property type="term" value="C:nucleolus"/>
    <property type="evidence" value="ECO:0007669"/>
    <property type="project" value="TreeGrafter"/>
</dbReference>
<dbReference type="PROSITE" id="PS50158">
    <property type="entry name" value="ZF_CCHC"/>
    <property type="match status" value="2"/>
</dbReference>
<gene>
    <name evidence="4" type="ORF">AMAG_14632</name>
</gene>
<protein>
    <recommendedName>
        <fullName evidence="3">CCHC-type domain-containing protein</fullName>
    </recommendedName>
</protein>
<dbReference type="PANTHER" id="PTHR46242">
    <property type="entry name" value="ZINC FINGER CCHC DOMAIN-CONTAINING PROTEIN 9 ZCCHC9"/>
    <property type="match status" value="1"/>
</dbReference>
<dbReference type="VEuPathDB" id="FungiDB:AMAG_14632"/>
<keyword evidence="5" id="KW-1185">Reference proteome</keyword>
<reference evidence="4 5" key="1">
    <citation type="submission" date="2009-11" db="EMBL/GenBank/DDBJ databases">
        <title>Annotation of Allomyces macrogynus ATCC 38327.</title>
        <authorList>
            <consortium name="The Broad Institute Genome Sequencing Platform"/>
            <person name="Russ C."/>
            <person name="Cuomo C."/>
            <person name="Burger G."/>
            <person name="Gray M.W."/>
            <person name="Holland P.W.H."/>
            <person name="King N."/>
            <person name="Lang F.B.F."/>
            <person name="Roger A.J."/>
            <person name="Ruiz-Trillo I."/>
            <person name="Young S.K."/>
            <person name="Zeng Q."/>
            <person name="Gargeya S."/>
            <person name="Fitzgerald M."/>
            <person name="Haas B."/>
            <person name="Abouelleil A."/>
            <person name="Alvarado L."/>
            <person name="Arachchi H.M."/>
            <person name="Berlin A."/>
            <person name="Chapman S.B."/>
            <person name="Gearin G."/>
            <person name="Goldberg J."/>
            <person name="Griggs A."/>
            <person name="Gujja S."/>
            <person name="Hansen M."/>
            <person name="Heiman D."/>
            <person name="Howarth C."/>
            <person name="Larimer J."/>
            <person name="Lui A."/>
            <person name="MacDonald P.J.P."/>
            <person name="McCowen C."/>
            <person name="Montmayeur A."/>
            <person name="Murphy C."/>
            <person name="Neiman D."/>
            <person name="Pearson M."/>
            <person name="Priest M."/>
            <person name="Roberts A."/>
            <person name="Saif S."/>
            <person name="Shea T."/>
            <person name="Sisk P."/>
            <person name="Stolte C."/>
            <person name="Sykes S."/>
            <person name="Wortman J."/>
            <person name="Nusbaum C."/>
            <person name="Birren B."/>
        </authorList>
    </citation>
    <scope>NUCLEOTIDE SEQUENCE [LARGE SCALE GENOMIC DNA]</scope>
    <source>
        <strain evidence="4 5">ATCC 38327</strain>
    </source>
</reference>
<dbReference type="eggNOG" id="KOG4400">
    <property type="taxonomic scope" value="Eukaryota"/>
</dbReference>
<dbReference type="OrthoDB" id="3863715at2759"/>
<dbReference type="SMART" id="SM00343">
    <property type="entry name" value="ZnF_C2HC"/>
    <property type="match status" value="4"/>
</dbReference>
<evidence type="ECO:0000256" key="1">
    <source>
        <dbReference type="PROSITE-ProRule" id="PRU00047"/>
    </source>
</evidence>
<organism evidence="4 5">
    <name type="scientific">Allomyces macrogynus (strain ATCC 38327)</name>
    <name type="common">Allomyces javanicus var. macrogynus</name>
    <dbReference type="NCBI Taxonomy" id="578462"/>
    <lineage>
        <taxon>Eukaryota</taxon>
        <taxon>Fungi</taxon>
        <taxon>Fungi incertae sedis</taxon>
        <taxon>Blastocladiomycota</taxon>
        <taxon>Blastocladiomycetes</taxon>
        <taxon>Blastocladiales</taxon>
        <taxon>Blastocladiaceae</taxon>
        <taxon>Allomyces</taxon>
    </lineage>
</organism>
<dbReference type="GO" id="GO:0008270">
    <property type="term" value="F:zinc ion binding"/>
    <property type="evidence" value="ECO:0007669"/>
    <property type="project" value="UniProtKB-KW"/>
</dbReference>
<dbReference type="Gene3D" id="4.10.60.10">
    <property type="entry name" value="Zinc finger, CCHC-type"/>
    <property type="match status" value="2"/>
</dbReference>
<keyword evidence="1" id="KW-0863">Zinc-finger</keyword>
<evidence type="ECO:0000259" key="3">
    <source>
        <dbReference type="PROSITE" id="PS50158"/>
    </source>
</evidence>
<dbReference type="SUPFAM" id="SSF57756">
    <property type="entry name" value="Retrovirus zinc finger-like domains"/>
    <property type="match status" value="3"/>
</dbReference>
<feature type="compositionally biased region" description="Basic residues" evidence="2">
    <location>
        <begin position="196"/>
        <end position="212"/>
    </location>
</feature>
<feature type="compositionally biased region" description="Low complexity" evidence="2">
    <location>
        <begin position="35"/>
        <end position="59"/>
    </location>
</feature>
<evidence type="ECO:0000256" key="2">
    <source>
        <dbReference type="SAM" id="MobiDB-lite"/>
    </source>
</evidence>
<evidence type="ECO:0000313" key="4">
    <source>
        <dbReference type="EMBL" id="KNE70507.1"/>
    </source>
</evidence>
<feature type="compositionally biased region" description="Basic residues" evidence="2">
    <location>
        <begin position="85"/>
        <end position="100"/>
    </location>
</feature>
<feature type="compositionally biased region" description="Pro residues" evidence="2">
    <location>
        <begin position="66"/>
        <end position="75"/>
    </location>
</feature>
<proteinExistence type="predicted"/>
<dbReference type="InterPro" id="IPR001878">
    <property type="entry name" value="Znf_CCHC"/>
</dbReference>
<reference evidence="5" key="2">
    <citation type="submission" date="2009-11" db="EMBL/GenBank/DDBJ databases">
        <title>The Genome Sequence of Allomyces macrogynus strain ATCC 38327.</title>
        <authorList>
            <consortium name="The Broad Institute Genome Sequencing Platform"/>
            <person name="Russ C."/>
            <person name="Cuomo C."/>
            <person name="Shea T."/>
            <person name="Young S.K."/>
            <person name="Zeng Q."/>
            <person name="Koehrsen M."/>
            <person name="Haas B."/>
            <person name="Borodovsky M."/>
            <person name="Guigo R."/>
            <person name="Alvarado L."/>
            <person name="Berlin A."/>
            <person name="Borenstein D."/>
            <person name="Chen Z."/>
            <person name="Engels R."/>
            <person name="Freedman E."/>
            <person name="Gellesch M."/>
            <person name="Goldberg J."/>
            <person name="Griggs A."/>
            <person name="Gujja S."/>
            <person name="Heiman D."/>
            <person name="Hepburn T."/>
            <person name="Howarth C."/>
            <person name="Jen D."/>
            <person name="Larson L."/>
            <person name="Lewis B."/>
            <person name="Mehta T."/>
            <person name="Park D."/>
            <person name="Pearson M."/>
            <person name="Roberts A."/>
            <person name="Saif S."/>
            <person name="Shenoy N."/>
            <person name="Sisk P."/>
            <person name="Stolte C."/>
            <person name="Sykes S."/>
            <person name="Walk T."/>
            <person name="White J."/>
            <person name="Yandava C."/>
            <person name="Burger G."/>
            <person name="Gray M.W."/>
            <person name="Holland P.W.H."/>
            <person name="King N."/>
            <person name="Lang F.B.F."/>
            <person name="Roger A.J."/>
            <person name="Ruiz-Trillo I."/>
            <person name="Lander E."/>
            <person name="Nusbaum C."/>
        </authorList>
    </citation>
    <scope>NUCLEOTIDE SEQUENCE [LARGE SCALE GENOMIC DNA]</scope>
    <source>
        <strain evidence="5">ATCC 38327</strain>
    </source>
</reference>
<dbReference type="InterPro" id="IPR036875">
    <property type="entry name" value="Znf_CCHC_sf"/>
</dbReference>
<keyword evidence="1" id="KW-0862">Zinc</keyword>